<feature type="region of interest" description="Disordered" evidence="1">
    <location>
        <begin position="1"/>
        <end position="27"/>
    </location>
</feature>
<reference evidence="2" key="2">
    <citation type="submission" date="2014-05" db="EMBL/GenBank/DDBJ databases">
        <title>The genome and life-stage specific transcriptomes of Globodera pallida elucidate key aspects of plant parasitism by a cyst nematode.</title>
        <authorList>
            <person name="Cotton J.A."/>
            <person name="Lilley C.J."/>
            <person name="Jones L.M."/>
            <person name="Kikuchi T."/>
            <person name="Reid A.J."/>
            <person name="Thorpe P."/>
            <person name="Tsai I.J."/>
            <person name="Beasley H."/>
            <person name="Blok V."/>
            <person name="Cock P.J.A."/>
            <person name="Van den Akker S.E."/>
            <person name="Holroyd N."/>
            <person name="Hunt M."/>
            <person name="Mantelin S."/>
            <person name="Naghra H."/>
            <person name="Pain A."/>
            <person name="Palomares-Rius J.E."/>
            <person name="Zarowiecki M."/>
            <person name="Berriman M."/>
            <person name="Jones J.T."/>
            <person name="Urwin P.E."/>
        </authorList>
    </citation>
    <scope>NUCLEOTIDE SEQUENCE [LARGE SCALE GENOMIC DNA]</scope>
    <source>
        <strain evidence="2">Lindley</strain>
    </source>
</reference>
<reference evidence="3" key="3">
    <citation type="submission" date="2016-06" db="UniProtKB">
        <authorList>
            <consortium name="WormBaseParasite"/>
        </authorList>
    </citation>
    <scope>IDENTIFICATION</scope>
</reference>
<accession>A0A183BUJ6</accession>
<proteinExistence type="predicted"/>
<evidence type="ECO:0000313" key="3">
    <source>
        <dbReference type="WBParaSite" id="GPLIN_000428200"/>
    </source>
</evidence>
<dbReference type="Proteomes" id="UP000050741">
    <property type="component" value="Unassembled WGS sequence"/>
</dbReference>
<sequence>MSLSPDPSNSDTSSSRASSEPAHNTIINEGSLTLAEFVQRLETPGHHTVKYDVVGKCQSHRRNRWTGLPDVAMIWLKIWHTS</sequence>
<keyword evidence="2" id="KW-1185">Reference proteome</keyword>
<organism evidence="2 3">
    <name type="scientific">Globodera pallida</name>
    <name type="common">Potato cyst nematode worm</name>
    <name type="synonym">Heterodera pallida</name>
    <dbReference type="NCBI Taxonomy" id="36090"/>
    <lineage>
        <taxon>Eukaryota</taxon>
        <taxon>Metazoa</taxon>
        <taxon>Ecdysozoa</taxon>
        <taxon>Nematoda</taxon>
        <taxon>Chromadorea</taxon>
        <taxon>Rhabditida</taxon>
        <taxon>Tylenchina</taxon>
        <taxon>Tylenchomorpha</taxon>
        <taxon>Tylenchoidea</taxon>
        <taxon>Heteroderidae</taxon>
        <taxon>Heteroderinae</taxon>
        <taxon>Globodera</taxon>
    </lineage>
</organism>
<evidence type="ECO:0000313" key="2">
    <source>
        <dbReference type="Proteomes" id="UP000050741"/>
    </source>
</evidence>
<dbReference type="AlphaFoldDB" id="A0A183BUJ6"/>
<evidence type="ECO:0000256" key="1">
    <source>
        <dbReference type="SAM" id="MobiDB-lite"/>
    </source>
</evidence>
<name>A0A183BUJ6_GLOPA</name>
<protein>
    <submittedName>
        <fullName evidence="3">Ras-associating domain-containing protein</fullName>
    </submittedName>
</protein>
<feature type="compositionally biased region" description="Low complexity" evidence="1">
    <location>
        <begin position="1"/>
        <end position="19"/>
    </location>
</feature>
<reference evidence="2" key="1">
    <citation type="submission" date="2013-12" db="EMBL/GenBank/DDBJ databases">
        <authorList>
            <person name="Aslett M."/>
        </authorList>
    </citation>
    <scope>NUCLEOTIDE SEQUENCE [LARGE SCALE GENOMIC DNA]</scope>
    <source>
        <strain evidence="2">Lindley</strain>
    </source>
</reference>
<dbReference type="WBParaSite" id="GPLIN_000428200">
    <property type="protein sequence ID" value="GPLIN_000428200"/>
    <property type="gene ID" value="GPLIN_000428200"/>
</dbReference>